<feature type="transmembrane region" description="Helical" evidence="1">
    <location>
        <begin position="85"/>
        <end position="116"/>
    </location>
</feature>
<reference evidence="2 3" key="1">
    <citation type="submission" date="2014-02" db="EMBL/GenBank/DDBJ databases">
        <title>Transposable element dynamics among asymbiotic and ectomycorrhizal Amanita fungi.</title>
        <authorList>
            <consortium name="DOE Joint Genome Institute"/>
            <person name="Hess J."/>
            <person name="Skrede I."/>
            <person name="Wolfe B."/>
            <person name="LaButti K."/>
            <person name="Ohm R.A."/>
            <person name="Grigoriev I.V."/>
            <person name="Pringle A."/>
        </authorList>
    </citation>
    <scope>NUCLEOTIDE SEQUENCE [LARGE SCALE GENOMIC DNA]</scope>
    <source>
        <strain evidence="2 3">SKay4041</strain>
    </source>
</reference>
<accession>A0A2A9NLQ4</accession>
<dbReference type="AlphaFoldDB" id="A0A2A9NLQ4"/>
<gene>
    <name evidence="2" type="ORF">AMATHDRAFT_63524</name>
</gene>
<keyword evidence="1" id="KW-1133">Transmembrane helix</keyword>
<keyword evidence="3" id="KW-1185">Reference proteome</keyword>
<keyword evidence="1" id="KW-0472">Membrane</keyword>
<name>A0A2A9NLQ4_9AGAR</name>
<evidence type="ECO:0000313" key="2">
    <source>
        <dbReference type="EMBL" id="PFH49251.1"/>
    </source>
</evidence>
<dbReference type="Proteomes" id="UP000242287">
    <property type="component" value="Unassembled WGS sequence"/>
</dbReference>
<keyword evidence="1" id="KW-0812">Transmembrane</keyword>
<organism evidence="2 3">
    <name type="scientific">Amanita thiersii Skay4041</name>
    <dbReference type="NCBI Taxonomy" id="703135"/>
    <lineage>
        <taxon>Eukaryota</taxon>
        <taxon>Fungi</taxon>
        <taxon>Dikarya</taxon>
        <taxon>Basidiomycota</taxon>
        <taxon>Agaricomycotina</taxon>
        <taxon>Agaricomycetes</taxon>
        <taxon>Agaricomycetidae</taxon>
        <taxon>Agaricales</taxon>
        <taxon>Pluteineae</taxon>
        <taxon>Amanitaceae</taxon>
        <taxon>Amanita</taxon>
    </lineage>
</organism>
<dbReference type="EMBL" id="KZ302035">
    <property type="protein sequence ID" value="PFH49251.1"/>
    <property type="molecule type" value="Genomic_DNA"/>
</dbReference>
<protein>
    <submittedName>
        <fullName evidence="2">Uncharacterized protein</fullName>
    </submittedName>
</protein>
<proteinExistence type="predicted"/>
<evidence type="ECO:0000313" key="3">
    <source>
        <dbReference type="Proteomes" id="UP000242287"/>
    </source>
</evidence>
<evidence type="ECO:0000256" key="1">
    <source>
        <dbReference type="SAM" id="Phobius"/>
    </source>
</evidence>
<sequence length="139" mass="15525">MHPGAYNNPSPPPPSYYDGYGATSNEAHLPQYFATPTPAYRCNGHERVTIRLIGPSYHTVQQASRPCWVIPGTYSRADTAAKDRFWAALFIAFMIWFWLALFTEAFELLGILLLAVKAALERFVDEVLRHVGIGGPGRI</sequence>